<feature type="transmembrane region" description="Helical" evidence="2">
    <location>
        <begin position="87"/>
        <end position="108"/>
    </location>
</feature>
<keyword evidence="2" id="KW-1133">Transmembrane helix</keyword>
<accession>A0AAN9B2G9</accession>
<proteinExistence type="predicted"/>
<dbReference type="EMBL" id="JBAMIC010000013">
    <property type="protein sequence ID" value="KAK7097678.1"/>
    <property type="molecule type" value="Genomic_DNA"/>
</dbReference>
<keyword evidence="4" id="KW-1185">Reference proteome</keyword>
<feature type="transmembrane region" description="Helical" evidence="2">
    <location>
        <begin position="21"/>
        <end position="41"/>
    </location>
</feature>
<dbReference type="Pfam" id="PF15860">
    <property type="entry name" value="DUF4728"/>
    <property type="match status" value="1"/>
</dbReference>
<dbReference type="PANTHER" id="PTHR36694">
    <property type="entry name" value="PASIFLORA 1, ISOFORM A-RELATED"/>
    <property type="match status" value="1"/>
</dbReference>
<protein>
    <submittedName>
        <fullName evidence="3">Uncharacterized protein</fullName>
    </submittedName>
</protein>
<gene>
    <name evidence="3" type="ORF">V1264_004621</name>
</gene>
<name>A0AAN9B2G9_9CAEN</name>
<dbReference type="AlphaFoldDB" id="A0AAN9B2G9"/>
<reference evidence="3 4" key="1">
    <citation type="submission" date="2024-02" db="EMBL/GenBank/DDBJ databases">
        <title>Chromosome-scale genome assembly of the rough periwinkle Littorina saxatilis.</title>
        <authorList>
            <person name="De Jode A."/>
            <person name="Faria R."/>
            <person name="Formenti G."/>
            <person name="Sims Y."/>
            <person name="Smith T.P."/>
            <person name="Tracey A."/>
            <person name="Wood J.M.D."/>
            <person name="Zagrodzka Z.B."/>
            <person name="Johannesson K."/>
            <person name="Butlin R.K."/>
            <person name="Leder E.H."/>
        </authorList>
    </citation>
    <scope>NUCLEOTIDE SEQUENCE [LARGE SCALE GENOMIC DNA]</scope>
    <source>
        <strain evidence="3">Snail1</strain>
        <tissue evidence="3">Muscle</tissue>
    </source>
</reference>
<evidence type="ECO:0000256" key="1">
    <source>
        <dbReference type="SAM" id="MobiDB-lite"/>
    </source>
</evidence>
<feature type="region of interest" description="Disordered" evidence="1">
    <location>
        <begin position="243"/>
        <end position="262"/>
    </location>
</feature>
<evidence type="ECO:0000313" key="4">
    <source>
        <dbReference type="Proteomes" id="UP001374579"/>
    </source>
</evidence>
<keyword evidence="2" id="KW-0812">Transmembrane</keyword>
<evidence type="ECO:0000256" key="2">
    <source>
        <dbReference type="SAM" id="Phobius"/>
    </source>
</evidence>
<feature type="transmembrane region" description="Helical" evidence="2">
    <location>
        <begin position="53"/>
        <end position="75"/>
    </location>
</feature>
<dbReference type="Proteomes" id="UP001374579">
    <property type="component" value="Unassembled WGS sequence"/>
</dbReference>
<feature type="compositionally biased region" description="Low complexity" evidence="1">
    <location>
        <begin position="243"/>
        <end position="253"/>
    </location>
</feature>
<keyword evidence="2" id="KW-0472">Membrane</keyword>
<sequence>MAIVTSFLCWNNTRTGSAVCAYYSLVISVVCVSFYVFRYLALGEIESAVEYKGIVYPGFVLYTIMIGVSLIMLPGVYMDKKYLLLPWVYTLVVTVLYETGAIALLTTVHLSHDKILKGWEISSLCFYCFRLLANCYCFACVVSQYQELSEGRGTYDYLYKPRRRRRHMPPLADGDVYHPPYGAALPPYSEADPNKQCSPPDYDKLSIVYDNPAFCTTSSGTLPSCLDYEEAEHFHTLRLEISGDQSQGSTSDGGDAHAATDSESGSQYCFNAEVHSSPKRDVYRATYVTWI</sequence>
<dbReference type="InterPro" id="IPR031720">
    <property type="entry name" value="DUF4728"/>
</dbReference>
<evidence type="ECO:0000313" key="3">
    <source>
        <dbReference type="EMBL" id="KAK7097678.1"/>
    </source>
</evidence>
<comment type="caution">
    <text evidence="3">The sequence shown here is derived from an EMBL/GenBank/DDBJ whole genome shotgun (WGS) entry which is preliminary data.</text>
</comment>
<dbReference type="PANTHER" id="PTHR36694:SF11">
    <property type="entry name" value="LP21121P-RELATED"/>
    <property type="match status" value="1"/>
</dbReference>
<organism evidence="3 4">
    <name type="scientific">Littorina saxatilis</name>
    <dbReference type="NCBI Taxonomy" id="31220"/>
    <lineage>
        <taxon>Eukaryota</taxon>
        <taxon>Metazoa</taxon>
        <taxon>Spiralia</taxon>
        <taxon>Lophotrochozoa</taxon>
        <taxon>Mollusca</taxon>
        <taxon>Gastropoda</taxon>
        <taxon>Caenogastropoda</taxon>
        <taxon>Littorinimorpha</taxon>
        <taxon>Littorinoidea</taxon>
        <taxon>Littorinidae</taxon>
        <taxon>Littorina</taxon>
    </lineage>
</organism>